<reference evidence="2 3" key="1">
    <citation type="journal article" date="2017" name="Antonie Van Leeuwenhoek">
        <title>Rhizobium rhizosphaerae sp. nov., a novel species isolated from rice rhizosphere.</title>
        <authorList>
            <person name="Zhao J.J."/>
            <person name="Zhang J."/>
            <person name="Zhang R.J."/>
            <person name="Zhang C.W."/>
            <person name="Yin H.Q."/>
            <person name="Zhang X.X."/>
        </authorList>
    </citation>
    <scope>NUCLEOTIDE SEQUENCE [LARGE SCALE GENOMIC DNA]</scope>
    <source>
        <strain evidence="2 3">KMM 241</strain>
    </source>
</reference>
<evidence type="ECO:0000313" key="2">
    <source>
        <dbReference type="EMBL" id="GAC22382.1"/>
    </source>
</evidence>
<dbReference type="EMBL" id="BAEP01000003">
    <property type="protein sequence ID" value="GAC22382.1"/>
    <property type="molecule type" value="Genomic_DNA"/>
</dbReference>
<protein>
    <submittedName>
        <fullName evidence="2">Uncharacterized protein</fullName>
    </submittedName>
</protein>
<evidence type="ECO:0000313" key="3">
    <source>
        <dbReference type="Proteomes" id="UP000006263"/>
    </source>
</evidence>
<comment type="caution">
    <text evidence="2">The sequence shown here is derived from an EMBL/GenBank/DDBJ whole genome shotgun (WGS) entry which is preliminary data.</text>
</comment>
<keyword evidence="1" id="KW-0812">Transmembrane</keyword>
<dbReference type="AlphaFoldDB" id="K6YW45"/>
<organism evidence="2 3">
    <name type="scientific">Paraglaciecola mesophila KMM 241</name>
    <dbReference type="NCBI Taxonomy" id="1128912"/>
    <lineage>
        <taxon>Bacteria</taxon>
        <taxon>Pseudomonadati</taxon>
        <taxon>Pseudomonadota</taxon>
        <taxon>Gammaproteobacteria</taxon>
        <taxon>Alteromonadales</taxon>
        <taxon>Alteromonadaceae</taxon>
        <taxon>Paraglaciecola</taxon>
    </lineage>
</organism>
<evidence type="ECO:0000256" key="1">
    <source>
        <dbReference type="SAM" id="Phobius"/>
    </source>
</evidence>
<gene>
    <name evidence="2" type="ORF">GMES_0072</name>
</gene>
<keyword evidence="1" id="KW-1133">Transmembrane helix</keyword>
<name>K6YW45_9ALTE</name>
<accession>K6YW45</accession>
<keyword evidence="1" id="KW-0472">Membrane</keyword>
<feature type="transmembrane region" description="Helical" evidence="1">
    <location>
        <begin position="6"/>
        <end position="31"/>
    </location>
</feature>
<dbReference type="Proteomes" id="UP000006263">
    <property type="component" value="Unassembled WGS sequence"/>
</dbReference>
<proteinExistence type="predicted"/>
<sequence>MGHVLLILSGIGEVMNIIITASSLIITATYVSNNGWL</sequence>